<protein>
    <recommendedName>
        <fullName evidence="4">RINT-1 family protein</fullName>
    </recommendedName>
</protein>
<reference evidence="3" key="1">
    <citation type="journal article" date="2014" name="Proc. Natl. Acad. Sci. U.S.A.">
        <title>Extensive sampling of basidiomycete genomes demonstrates inadequacy of the white-rot/brown-rot paradigm for wood decay fungi.</title>
        <authorList>
            <person name="Riley R."/>
            <person name="Salamov A.A."/>
            <person name="Brown D.W."/>
            <person name="Nagy L.G."/>
            <person name="Floudas D."/>
            <person name="Held B.W."/>
            <person name="Levasseur A."/>
            <person name="Lombard V."/>
            <person name="Morin E."/>
            <person name="Otillar R."/>
            <person name="Lindquist E.A."/>
            <person name="Sun H."/>
            <person name="LaButti K.M."/>
            <person name="Schmutz J."/>
            <person name="Jabbour D."/>
            <person name="Luo H."/>
            <person name="Baker S.E."/>
            <person name="Pisabarro A.G."/>
            <person name="Walton J.D."/>
            <person name="Blanchette R.A."/>
            <person name="Henrissat B."/>
            <person name="Martin F."/>
            <person name="Cullen D."/>
            <person name="Hibbett D.S."/>
            <person name="Grigoriev I.V."/>
        </authorList>
    </citation>
    <scope>NUCLEOTIDE SEQUENCE [LARGE SCALE GENOMIC DNA]</scope>
    <source>
        <strain evidence="3">MUCL 33604</strain>
    </source>
</reference>
<gene>
    <name evidence="2" type="ORF">JAAARDRAFT_160141</name>
</gene>
<evidence type="ECO:0000313" key="3">
    <source>
        <dbReference type="Proteomes" id="UP000027265"/>
    </source>
</evidence>
<dbReference type="GO" id="GO:0070939">
    <property type="term" value="C:Dsl1/NZR complex"/>
    <property type="evidence" value="ECO:0007669"/>
    <property type="project" value="InterPro"/>
</dbReference>
<dbReference type="EMBL" id="KL197727">
    <property type="protein sequence ID" value="KDQ54870.1"/>
    <property type="molecule type" value="Genomic_DNA"/>
</dbReference>
<proteinExistence type="predicted"/>
<dbReference type="AlphaFoldDB" id="A0A067PM02"/>
<organism evidence="2 3">
    <name type="scientific">Jaapia argillacea MUCL 33604</name>
    <dbReference type="NCBI Taxonomy" id="933084"/>
    <lineage>
        <taxon>Eukaryota</taxon>
        <taxon>Fungi</taxon>
        <taxon>Dikarya</taxon>
        <taxon>Basidiomycota</taxon>
        <taxon>Agaricomycotina</taxon>
        <taxon>Agaricomycetes</taxon>
        <taxon>Agaricomycetidae</taxon>
        <taxon>Jaapiales</taxon>
        <taxon>Jaapiaceae</taxon>
        <taxon>Jaapia</taxon>
    </lineage>
</organism>
<dbReference type="Pfam" id="PF04437">
    <property type="entry name" value="RINT1_TIP1"/>
    <property type="match status" value="1"/>
</dbReference>
<keyword evidence="3" id="KW-1185">Reference proteome</keyword>
<dbReference type="GO" id="GO:0060628">
    <property type="term" value="P:regulation of ER to Golgi vesicle-mediated transport"/>
    <property type="evidence" value="ECO:0007669"/>
    <property type="project" value="TreeGrafter"/>
</dbReference>
<dbReference type="PANTHER" id="PTHR13520:SF0">
    <property type="entry name" value="RAD50-INTERACTING PROTEIN 1"/>
    <property type="match status" value="1"/>
</dbReference>
<sequence>MASAEICRLLAPANTQISEQRALELINWKYPSWDALPALDVLRTQLDQAQAHSTALNTSLAASQDSVAELTSATRSALENHLHTAQELSLLRHSLADELAFLSDELVSTLGDAHGERGATLLEELEGMHRSLKELESVKGYVQVVQRALQLSESSINQLRKAPTTPLSPTSLSSYQSLQSFVSSVSQACSDVEDGGESQGDEPKLHLILFLEKIRDRTWIDIKGVLAAPLLEAAEKLKWPMRVDYISASPEDRKAFESAFLNILRLQSIGDKLHSSTNQKQKTQTLYPLQTLVHPIALRFKYHFDTSRGTNRVDKPEWYFTHILNVITEHRPFMDGILQLLIDSTEYKGINAWQTLTTLLLPLPTSKIQKTVPQILHHPSLLAHLVGEALAFDRGLREVGYEGGDGKVGDEGWEGVSEVVLGRKEWFDAWVEGEKRFAEDQYHEIISASDAWVIADDSSGDPDDDDGMGGSGIGDRELRSTNSARRVRALLEQVTDRYASLPSPLHKTHFLTTIQLPLLQTYHSRISSSLDAFETLSSAFVRAVPGAITMTGSFSGAGGEAGGKGDGRRLTGGVVGVERLVKGFVSARWVERGMEGWGDDLFFLELWNEINSHASLRARAHDNPLLPSPSPSPGGEGVEGTLLDVLVEEYRKLGERAEEMIVQQVYGEVESALRPHWVALGSPDPEAELSGIPIPPSLISPISILTSHLTFLHSTLPQSITTTLYRRISARLSQHILQRAVMFRGREKVTRERGWAIQREGELWVDTCQLALSSPSGVGGGGASGGAISRTRVEAPWRRLIQAGRIIGAEGERWKRVVEATVGSGGRKMLGDGEWEEEMMDVLGYCELSREEVGQVLRMRVDFEG</sequence>
<dbReference type="PANTHER" id="PTHR13520">
    <property type="entry name" value="RAD50-INTERACTING PROTEIN 1 RINT-1"/>
    <property type="match status" value="1"/>
</dbReference>
<dbReference type="Gene3D" id="1.20.58.1420">
    <property type="entry name" value="Dsl1p vesicle tethering complex, Tip20p subunit, domain B"/>
    <property type="match status" value="1"/>
</dbReference>
<feature type="compositionally biased region" description="Acidic residues" evidence="1">
    <location>
        <begin position="458"/>
        <end position="467"/>
    </location>
</feature>
<name>A0A067PM02_9AGAM</name>
<evidence type="ECO:0000256" key="1">
    <source>
        <dbReference type="SAM" id="MobiDB-lite"/>
    </source>
</evidence>
<dbReference type="GO" id="GO:0006888">
    <property type="term" value="P:endoplasmic reticulum to Golgi vesicle-mediated transport"/>
    <property type="evidence" value="ECO:0007669"/>
    <property type="project" value="InterPro"/>
</dbReference>
<dbReference type="Proteomes" id="UP000027265">
    <property type="component" value="Unassembled WGS sequence"/>
</dbReference>
<dbReference type="InterPro" id="IPR007528">
    <property type="entry name" value="RINT1_Tip20"/>
</dbReference>
<dbReference type="PROSITE" id="PS51386">
    <property type="entry name" value="RINT1_TIP20"/>
    <property type="match status" value="1"/>
</dbReference>
<dbReference type="Gene3D" id="1.20.58.670">
    <property type="entry name" value="Dsl1p vesicle tethering complex, Tip20p subunit, domain D"/>
    <property type="match status" value="1"/>
</dbReference>
<evidence type="ECO:0000313" key="2">
    <source>
        <dbReference type="EMBL" id="KDQ54870.1"/>
    </source>
</evidence>
<dbReference type="InParanoid" id="A0A067PM02"/>
<evidence type="ECO:0008006" key="4">
    <source>
        <dbReference type="Google" id="ProtNLM"/>
    </source>
</evidence>
<dbReference type="OrthoDB" id="407410at2759"/>
<dbReference type="InterPro" id="IPR042044">
    <property type="entry name" value="EXOC6PINT-1/Sec15/Tip20_C_dom2"/>
</dbReference>
<dbReference type="GO" id="GO:0006890">
    <property type="term" value="P:retrograde vesicle-mediated transport, Golgi to endoplasmic reticulum"/>
    <property type="evidence" value="ECO:0007669"/>
    <property type="project" value="InterPro"/>
</dbReference>
<dbReference type="InterPro" id="IPR042042">
    <property type="entry name" value="Tip20p_domB"/>
</dbReference>
<feature type="region of interest" description="Disordered" evidence="1">
    <location>
        <begin position="457"/>
        <end position="478"/>
    </location>
</feature>
<dbReference type="HOGENOM" id="CLU_015529_0_0_1"/>
<accession>A0A067PM02</accession>
<dbReference type="STRING" id="933084.A0A067PM02"/>